<keyword evidence="6" id="KW-0966">Cell projection</keyword>
<dbReference type="Pfam" id="PF06429">
    <property type="entry name" value="Flg_bbr_C"/>
    <property type="match status" value="1"/>
</dbReference>
<dbReference type="PANTHER" id="PTHR30435">
    <property type="entry name" value="FLAGELLAR PROTEIN"/>
    <property type="match status" value="1"/>
</dbReference>
<protein>
    <submittedName>
        <fullName evidence="6">Flagellar basal-body rod protein FlgG</fullName>
    </submittedName>
</protein>
<dbReference type="Proteomes" id="UP000223071">
    <property type="component" value="Unassembled WGS sequence"/>
</dbReference>
<dbReference type="Pfam" id="PF00460">
    <property type="entry name" value="Flg_bb_rod"/>
    <property type="match status" value="1"/>
</dbReference>
<evidence type="ECO:0000259" key="3">
    <source>
        <dbReference type="Pfam" id="PF00460"/>
    </source>
</evidence>
<sequence>MIKGLYSAFTAMEAAWRYQDVLANNIANASTVGFKREIASLAPLGDVPISQQAPVPAPLTARIQAVVGQVGTGKFVAEFVTDFQQGMLRQTGLELDLALAAGFFTIRDEVGNVFYTRDGRFQRDAAGSLVTSAGYYVLGEDGNPITLPPTPVTVGPDGAIRDDNGNEVARLRIRDFAPLQLARAGEAYFRALDGAEGIPAADPGLRQGYLESSNANLVEELTSLLAVQRVYQASQAVLARLDTTLDQASGELGRL</sequence>
<comment type="similarity">
    <text evidence="1 2">Belongs to the flagella basal body rod proteins family.</text>
</comment>
<feature type="domain" description="Flagellar basal body rod protein N-terminal" evidence="3">
    <location>
        <begin position="5"/>
        <end position="35"/>
    </location>
</feature>
<evidence type="ECO:0000256" key="1">
    <source>
        <dbReference type="ARBA" id="ARBA00009677"/>
    </source>
</evidence>
<evidence type="ECO:0000313" key="6">
    <source>
        <dbReference type="EMBL" id="PFG73809.1"/>
    </source>
</evidence>
<keyword evidence="2" id="KW-0975">Bacterial flagellum</keyword>
<dbReference type="EMBL" id="PDJQ01000001">
    <property type="protein sequence ID" value="PFG73809.1"/>
    <property type="molecule type" value="Genomic_DNA"/>
</dbReference>
<dbReference type="SUPFAM" id="SSF117143">
    <property type="entry name" value="Flagellar hook protein flgE"/>
    <property type="match status" value="1"/>
</dbReference>
<proteinExistence type="inferred from homology"/>
<name>A0A2A9HG67_TEPT2</name>
<dbReference type="InterPro" id="IPR053967">
    <property type="entry name" value="LlgE_F_G-like_D1"/>
</dbReference>
<dbReference type="InterPro" id="IPR020013">
    <property type="entry name" value="Flagellar_FlgE/F/G"/>
</dbReference>
<evidence type="ECO:0000259" key="5">
    <source>
        <dbReference type="Pfam" id="PF22692"/>
    </source>
</evidence>
<organism evidence="6 7">
    <name type="scientific">Tepidiforma thermophila (strain KCTC 52669 / CGMCC 1.13589 / G233)</name>
    <dbReference type="NCBI Taxonomy" id="2761530"/>
    <lineage>
        <taxon>Bacteria</taxon>
        <taxon>Bacillati</taxon>
        <taxon>Chloroflexota</taxon>
        <taxon>Tepidiformia</taxon>
        <taxon>Tepidiformales</taxon>
        <taxon>Tepidiformaceae</taxon>
        <taxon>Tepidiforma</taxon>
    </lineage>
</organism>
<dbReference type="InterPro" id="IPR010930">
    <property type="entry name" value="Flg_bb/hook_C_dom"/>
</dbReference>
<dbReference type="PANTHER" id="PTHR30435:SF19">
    <property type="entry name" value="FLAGELLAR BASAL-BODY ROD PROTEIN FLGG"/>
    <property type="match status" value="1"/>
</dbReference>
<evidence type="ECO:0000313" key="7">
    <source>
        <dbReference type="Proteomes" id="UP000223071"/>
    </source>
</evidence>
<dbReference type="Pfam" id="PF22692">
    <property type="entry name" value="LlgE_F_G_D1"/>
    <property type="match status" value="1"/>
</dbReference>
<comment type="subcellular location">
    <subcellularLocation>
        <location evidence="2">Bacterial flagellum basal body</location>
    </subcellularLocation>
</comment>
<gene>
    <name evidence="6" type="ORF">A9A59_1015</name>
</gene>
<dbReference type="InterPro" id="IPR037925">
    <property type="entry name" value="FlgE/F/G-like"/>
</dbReference>
<dbReference type="NCBIfam" id="TIGR03506">
    <property type="entry name" value="FlgEFG_subfam"/>
    <property type="match status" value="1"/>
</dbReference>
<keyword evidence="7" id="KW-1185">Reference proteome</keyword>
<keyword evidence="6" id="KW-0969">Cilium</keyword>
<evidence type="ECO:0000259" key="4">
    <source>
        <dbReference type="Pfam" id="PF06429"/>
    </source>
</evidence>
<keyword evidence="6" id="KW-0282">Flagellum</keyword>
<feature type="domain" description="Flagellar hook protein FlgE/F/G-like D1" evidence="5">
    <location>
        <begin position="102"/>
        <end position="160"/>
    </location>
</feature>
<evidence type="ECO:0000256" key="2">
    <source>
        <dbReference type="RuleBase" id="RU362116"/>
    </source>
</evidence>
<feature type="domain" description="Flagellar basal-body/hook protein C-terminal" evidence="4">
    <location>
        <begin position="206"/>
        <end position="249"/>
    </location>
</feature>
<accession>A0A2A9HG67</accession>
<dbReference type="RefSeq" id="WP_098503246.1">
    <property type="nucleotide sequence ID" value="NZ_PDJQ01000001.1"/>
</dbReference>
<dbReference type="GO" id="GO:0009425">
    <property type="term" value="C:bacterial-type flagellum basal body"/>
    <property type="evidence" value="ECO:0007669"/>
    <property type="project" value="UniProtKB-SubCell"/>
</dbReference>
<dbReference type="AlphaFoldDB" id="A0A2A9HG67"/>
<reference evidence="6 7" key="1">
    <citation type="submission" date="2017-09" db="EMBL/GenBank/DDBJ databases">
        <title>Sequencing the genomes of two abundant thermophiles in Great Basin hot springs: Thermocrinis jamiesonii and novel Chloroflexi Thermoflexus hugenholtzii.</title>
        <authorList>
            <person name="Hedlund B."/>
        </authorList>
    </citation>
    <scope>NUCLEOTIDE SEQUENCE [LARGE SCALE GENOMIC DNA]</scope>
    <source>
        <strain evidence="6 7">G233</strain>
    </source>
</reference>
<dbReference type="InterPro" id="IPR001444">
    <property type="entry name" value="Flag_bb_rod_N"/>
</dbReference>
<dbReference type="GO" id="GO:0071978">
    <property type="term" value="P:bacterial-type flagellum-dependent swarming motility"/>
    <property type="evidence" value="ECO:0007669"/>
    <property type="project" value="TreeGrafter"/>
</dbReference>
<dbReference type="PROSITE" id="PS00588">
    <property type="entry name" value="FLAGELLA_BB_ROD"/>
    <property type="match status" value="1"/>
</dbReference>
<comment type="caution">
    <text evidence="6">The sequence shown here is derived from an EMBL/GenBank/DDBJ whole genome shotgun (WGS) entry which is preliminary data.</text>
</comment>
<dbReference type="InterPro" id="IPR019776">
    <property type="entry name" value="Flagellar_basal_body_rod_CS"/>
</dbReference>